<evidence type="ECO:0000313" key="2">
    <source>
        <dbReference type="Proteomes" id="UP001461498"/>
    </source>
</evidence>
<keyword evidence="2" id="KW-1185">Reference proteome</keyword>
<dbReference type="AlphaFoldDB" id="A0AAW1CS67"/>
<organism evidence="1 2">
    <name type="scientific">Rhynocoris fuscipes</name>
    <dbReference type="NCBI Taxonomy" id="488301"/>
    <lineage>
        <taxon>Eukaryota</taxon>
        <taxon>Metazoa</taxon>
        <taxon>Ecdysozoa</taxon>
        <taxon>Arthropoda</taxon>
        <taxon>Hexapoda</taxon>
        <taxon>Insecta</taxon>
        <taxon>Pterygota</taxon>
        <taxon>Neoptera</taxon>
        <taxon>Paraneoptera</taxon>
        <taxon>Hemiptera</taxon>
        <taxon>Heteroptera</taxon>
        <taxon>Panheteroptera</taxon>
        <taxon>Cimicomorpha</taxon>
        <taxon>Reduviidae</taxon>
        <taxon>Harpactorinae</taxon>
        <taxon>Harpactorini</taxon>
        <taxon>Rhynocoris</taxon>
    </lineage>
</organism>
<comment type="caution">
    <text evidence="1">The sequence shown here is derived from an EMBL/GenBank/DDBJ whole genome shotgun (WGS) entry which is preliminary data.</text>
</comment>
<proteinExistence type="predicted"/>
<accession>A0AAW1CS67</accession>
<dbReference type="EMBL" id="JAPXFL010000009">
    <property type="protein sequence ID" value="KAK9501703.1"/>
    <property type="molecule type" value="Genomic_DNA"/>
</dbReference>
<sequence>MIIIINRYIQNILFWELLPEKIGRQQKPSKKNKWRYFANETNYSRYLLNNCENKPDCKHVPII</sequence>
<evidence type="ECO:0000313" key="1">
    <source>
        <dbReference type="EMBL" id="KAK9501703.1"/>
    </source>
</evidence>
<name>A0AAW1CS67_9HEMI</name>
<evidence type="ECO:0008006" key="3">
    <source>
        <dbReference type="Google" id="ProtNLM"/>
    </source>
</evidence>
<protein>
    <recommendedName>
        <fullName evidence="3">Ycf1</fullName>
    </recommendedName>
</protein>
<reference evidence="1 2" key="1">
    <citation type="submission" date="2022-12" db="EMBL/GenBank/DDBJ databases">
        <title>Chromosome-level genome assembly of true bugs.</title>
        <authorList>
            <person name="Ma L."/>
            <person name="Li H."/>
        </authorList>
    </citation>
    <scope>NUCLEOTIDE SEQUENCE [LARGE SCALE GENOMIC DNA]</scope>
    <source>
        <strain evidence="1">Lab_2022b</strain>
    </source>
</reference>
<dbReference type="Proteomes" id="UP001461498">
    <property type="component" value="Unassembled WGS sequence"/>
</dbReference>
<gene>
    <name evidence="1" type="ORF">O3M35_012379</name>
</gene>